<accession>A0A249P963</accession>
<protein>
    <submittedName>
        <fullName evidence="2">Restriction endonuclease</fullName>
    </submittedName>
</protein>
<gene>
    <name evidence="2" type="ORF">SJ05684_c10150</name>
</gene>
<evidence type="ECO:0000313" key="2">
    <source>
        <dbReference type="EMBL" id="ASY62473.1"/>
    </source>
</evidence>
<feature type="compositionally biased region" description="Basic and acidic residues" evidence="1">
    <location>
        <begin position="9"/>
        <end position="26"/>
    </location>
</feature>
<dbReference type="GO" id="GO:0004519">
    <property type="term" value="F:endonuclease activity"/>
    <property type="evidence" value="ECO:0007669"/>
    <property type="project" value="UniProtKB-KW"/>
</dbReference>
<dbReference type="AlphaFoldDB" id="A0A249P963"/>
<dbReference type="EMBL" id="CP023067">
    <property type="protein sequence ID" value="ASY62473.1"/>
    <property type="molecule type" value="Genomic_DNA"/>
</dbReference>
<evidence type="ECO:0000256" key="1">
    <source>
        <dbReference type="SAM" id="MobiDB-lite"/>
    </source>
</evidence>
<dbReference type="Gene3D" id="1.10.30.50">
    <property type="match status" value="1"/>
</dbReference>
<evidence type="ECO:0000313" key="3">
    <source>
        <dbReference type="Proteomes" id="UP000217211"/>
    </source>
</evidence>
<dbReference type="KEGG" id="esj:SJ05684_c10150"/>
<keyword evidence="3" id="KW-1185">Reference proteome</keyword>
<dbReference type="InterPro" id="IPR003615">
    <property type="entry name" value="HNH_nuc"/>
</dbReference>
<keyword evidence="2" id="KW-0255">Endonuclease</keyword>
<dbReference type="CDD" id="cd00085">
    <property type="entry name" value="HNHc"/>
    <property type="match status" value="1"/>
</dbReference>
<dbReference type="eggNOG" id="COG1403">
    <property type="taxonomic scope" value="Bacteria"/>
</dbReference>
<feature type="region of interest" description="Disordered" evidence="1">
    <location>
        <begin position="1"/>
        <end position="26"/>
    </location>
</feature>
<proteinExistence type="predicted"/>
<dbReference type="STRING" id="716928.GCA_000261485_04781"/>
<dbReference type="Proteomes" id="UP000217211">
    <property type="component" value="Chromosome"/>
</dbReference>
<reference evidence="2 3" key="1">
    <citation type="submission" date="2017-08" db="EMBL/GenBank/DDBJ databases">
        <title>Multipartite genome sequences of Sinorhizobium species nodulating soybeans.</title>
        <authorList>
            <person name="Tian C.F."/>
        </authorList>
    </citation>
    <scope>NUCLEOTIDE SEQUENCE [LARGE SCALE GENOMIC DNA]</scope>
    <source>
        <strain evidence="2 3">CCBAU 05684</strain>
    </source>
</reference>
<keyword evidence="2" id="KW-0540">Nuclease</keyword>
<dbReference type="RefSeq" id="WP_034858598.1">
    <property type="nucleotide sequence ID" value="NZ_AJQT01000109.1"/>
</dbReference>
<keyword evidence="2" id="KW-0378">Hydrolase</keyword>
<sequence>MRSVPEWIGKTDDAMPPARVKDRIRERQDNRCALTGKEFRPGDKIEYDHVTPLWLGGTNTEGNLQAVLHEPHKRKTATEAKVRAKCNRTRKKHLGLDNKAKASGFSKRFKRRMNGDVIDTRTGEVINGRRP</sequence>
<organism evidence="2 3">
    <name type="scientific">Sinorhizobium sojae CCBAU 05684</name>
    <dbReference type="NCBI Taxonomy" id="716928"/>
    <lineage>
        <taxon>Bacteria</taxon>
        <taxon>Pseudomonadati</taxon>
        <taxon>Pseudomonadota</taxon>
        <taxon>Alphaproteobacteria</taxon>
        <taxon>Hyphomicrobiales</taxon>
        <taxon>Rhizobiaceae</taxon>
        <taxon>Sinorhizobium/Ensifer group</taxon>
        <taxon>Sinorhizobium</taxon>
    </lineage>
</organism>
<name>A0A249P963_9HYPH</name>